<proteinExistence type="predicted"/>
<dbReference type="Gene3D" id="2.160.20.10">
    <property type="entry name" value="Single-stranded right-handed beta-helix, Pectin lyase-like"/>
    <property type="match status" value="1"/>
</dbReference>
<accession>A0A914DQB5</accession>
<organism evidence="2 3">
    <name type="scientific">Acrobeloides nanus</name>
    <dbReference type="NCBI Taxonomy" id="290746"/>
    <lineage>
        <taxon>Eukaryota</taxon>
        <taxon>Metazoa</taxon>
        <taxon>Ecdysozoa</taxon>
        <taxon>Nematoda</taxon>
        <taxon>Chromadorea</taxon>
        <taxon>Rhabditida</taxon>
        <taxon>Tylenchina</taxon>
        <taxon>Cephalobomorpha</taxon>
        <taxon>Cephaloboidea</taxon>
        <taxon>Cephalobidae</taxon>
        <taxon>Acrobeloides</taxon>
    </lineage>
</organism>
<dbReference type="WBParaSite" id="ACRNAN_scaffold3295.g7117.t1">
    <property type="protein sequence ID" value="ACRNAN_scaffold3295.g7117.t1"/>
    <property type="gene ID" value="ACRNAN_scaffold3295.g7117"/>
</dbReference>
<keyword evidence="1" id="KW-0732">Signal</keyword>
<dbReference type="InterPro" id="IPR051801">
    <property type="entry name" value="GH28_Enzymes"/>
</dbReference>
<dbReference type="AlphaFoldDB" id="A0A914DQB5"/>
<name>A0A914DQB5_9BILA</name>
<evidence type="ECO:0000256" key="1">
    <source>
        <dbReference type="SAM" id="SignalP"/>
    </source>
</evidence>
<feature type="signal peptide" evidence="1">
    <location>
        <begin position="1"/>
        <end position="24"/>
    </location>
</feature>
<evidence type="ECO:0000313" key="3">
    <source>
        <dbReference type="WBParaSite" id="ACRNAN_scaffold3295.g7117.t1"/>
    </source>
</evidence>
<protein>
    <submittedName>
        <fullName evidence="3">Pectate lyase superfamily protein domain-containing protein</fullName>
    </submittedName>
</protein>
<dbReference type="InterPro" id="IPR012334">
    <property type="entry name" value="Pectin_lyas_fold"/>
</dbReference>
<reference evidence="3" key="1">
    <citation type="submission" date="2022-11" db="UniProtKB">
        <authorList>
            <consortium name="WormBaseParasite"/>
        </authorList>
    </citation>
    <scope>IDENTIFICATION</scope>
</reference>
<dbReference type="InterPro" id="IPR011050">
    <property type="entry name" value="Pectin_lyase_fold/virulence"/>
</dbReference>
<feature type="chain" id="PRO_5036826416" evidence="1">
    <location>
        <begin position="25"/>
        <end position="164"/>
    </location>
</feature>
<keyword evidence="2" id="KW-1185">Reference proteome</keyword>
<dbReference type="Proteomes" id="UP000887540">
    <property type="component" value="Unplaced"/>
</dbReference>
<sequence>METSKIVVYFPLLILLCNLPGFLAQVYSVRSFSATGNGQTDDTNAVRAALAAAAKSNGGSVLFDAGYTFLTGPFNVTSNVILDIRGKILGSNQSSAYSVSSPTGDYDPLIGINNANNITITGGGVVDGQGGIWWPCAQSPNTGNPPCNNRHRQVKKNSFYRGLG</sequence>
<dbReference type="PANTHER" id="PTHR31339">
    <property type="entry name" value="PECTIN LYASE-RELATED"/>
    <property type="match status" value="1"/>
</dbReference>
<evidence type="ECO:0000313" key="2">
    <source>
        <dbReference type="Proteomes" id="UP000887540"/>
    </source>
</evidence>
<dbReference type="SUPFAM" id="SSF51126">
    <property type="entry name" value="Pectin lyase-like"/>
    <property type="match status" value="1"/>
</dbReference>